<evidence type="ECO:0000313" key="1">
    <source>
        <dbReference type="EMBL" id="JAD42162.1"/>
    </source>
</evidence>
<proteinExistence type="predicted"/>
<reference evidence="1" key="1">
    <citation type="submission" date="2014-09" db="EMBL/GenBank/DDBJ databases">
        <authorList>
            <person name="Magalhaes I.L.F."/>
            <person name="Oliveira U."/>
            <person name="Santos F.R."/>
            <person name="Vidigal T.H.D.A."/>
            <person name="Brescovit A.D."/>
            <person name="Santos A.J."/>
        </authorList>
    </citation>
    <scope>NUCLEOTIDE SEQUENCE</scope>
    <source>
        <tissue evidence="1">Shoot tissue taken approximately 20 cm above the soil surface</tissue>
    </source>
</reference>
<accession>A0A0A9A564</accession>
<dbReference type="EMBL" id="GBRH01255733">
    <property type="protein sequence ID" value="JAD42162.1"/>
    <property type="molecule type" value="Transcribed_RNA"/>
</dbReference>
<reference evidence="1" key="2">
    <citation type="journal article" date="2015" name="Data Brief">
        <title>Shoot transcriptome of the giant reed, Arundo donax.</title>
        <authorList>
            <person name="Barrero R.A."/>
            <person name="Guerrero F.D."/>
            <person name="Moolhuijzen P."/>
            <person name="Goolsby J.A."/>
            <person name="Tidwell J."/>
            <person name="Bellgard S.E."/>
            <person name="Bellgard M.I."/>
        </authorList>
    </citation>
    <scope>NUCLEOTIDE SEQUENCE</scope>
    <source>
        <tissue evidence="1">Shoot tissue taken approximately 20 cm above the soil surface</tissue>
    </source>
</reference>
<organism evidence="1">
    <name type="scientific">Arundo donax</name>
    <name type="common">Giant reed</name>
    <name type="synonym">Donax arundinaceus</name>
    <dbReference type="NCBI Taxonomy" id="35708"/>
    <lineage>
        <taxon>Eukaryota</taxon>
        <taxon>Viridiplantae</taxon>
        <taxon>Streptophyta</taxon>
        <taxon>Embryophyta</taxon>
        <taxon>Tracheophyta</taxon>
        <taxon>Spermatophyta</taxon>
        <taxon>Magnoliopsida</taxon>
        <taxon>Liliopsida</taxon>
        <taxon>Poales</taxon>
        <taxon>Poaceae</taxon>
        <taxon>PACMAD clade</taxon>
        <taxon>Arundinoideae</taxon>
        <taxon>Arundineae</taxon>
        <taxon>Arundo</taxon>
    </lineage>
</organism>
<protein>
    <submittedName>
        <fullName evidence="1">Uncharacterized protein</fullName>
    </submittedName>
</protein>
<sequence length="28" mass="3105">MWGTEELAAWLGCELRRVGRICRGLGGN</sequence>
<dbReference type="AlphaFoldDB" id="A0A0A9A564"/>
<name>A0A0A9A564_ARUDO</name>